<organism evidence="7 8">
    <name type="scientific">Vibrio astriarenae</name>
    <dbReference type="NCBI Taxonomy" id="1481923"/>
    <lineage>
        <taxon>Bacteria</taxon>
        <taxon>Pseudomonadati</taxon>
        <taxon>Pseudomonadota</taxon>
        <taxon>Gammaproteobacteria</taxon>
        <taxon>Vibrionales</taxon>
        <taxon>Vibrionaceae</taxon>
        <taxon>Vibrio</taxon>
    </lineage>
</organism>
<accession>A0A7Z2T6U2</accession>
<keyword evidence="2" id="KW-0805">Transcription regulation</keyword>
<evidence type="ECO:0000313" key="8">
    <source>
        <dbReference type="Proteomes" id="UP000464262"/>
    </source>
</evidence>
<dbReference type="GO" id="GO:0003700">
    <property type="term" value="F:DNA-binding transcription factor activity"/>
    <property type="evidence" value="ECO:0007669"/>
    <property type="project" value="InterPro"/>
</dbReference>
<dbReference type="FunFam" id="1.10.10.60:FF:000132">
    <property type="entry name" value="AraC family transcriptional regulator"/>
    <property type="match status" value="1"/>
</dbReference>
<dbReference type="AlphaFoldDB" id="A0A7Z2T6U2"/>
<dbReference type="KEGG" id="vas:GT360_17325"/>
<dbReference type="SUPFAM" id="SSF51182">
    <property type="entry name" value="RmlC-like cupins"/>
    <property type="match status" value="1"/>
</dbReference>
<keyword evidence="3" id="KW-0238">DNA-binding</keyword>
<gene>
    <name evidence="7" type="ORF">GT360_17325</name>
</gene>
<dbReference type="InterPro" id="IPR020449">
    <property type="entry name" value="Tscrpt_reg_AraC-type_HTH"/>
</dbReference>
<proteinExistence type="predicted"/>
<evidence type="ECO:0000313" key="7">
    <source>
        <dbReference type="EMBL" id="QIA65306.1"/>
    </source>
</evidence>
<dbReference type="SMART" id="SM00342">
    <property type="entry name" value="HTH_ARAC"/>
    <property type="match status" value="1"/>
</dbReference>
<sequence>MKKNARNLHPSLAIDEAPSDVFMNFEAFLSNTETRVHSHPWGQIQLISGGILEMDAEDTRFLAPPHLAIWVPAGVRHCSYNRKPLEYCSLNISPDLASVLPEQTSLLKVTPIVSAIIEDFRQRNINIAESEQDQRLVQVLLDQLAASDVEHHFLPSTDHKFLAKILAHVEENPTDDTSLSQWAEKVHTTERTLARHCQTELGMSFTEWRLRVRYLYSMELLRKGHSVKEVALTLGYNQASPFISMFKKYSGQTPEQYKNRLL</sequence>
<keyword evidence="4" id="KW-0010">Activator</keyword>
<dbReference type="PANTHER" id="PTHR11019">
    <property type="entry name" value="HTH-TYPE TRANSCRIPTIONAL REGULATOR NIMR"/>
    <property type="match status" value="1"/>
</dbReference>
<dbReference type="Pfam" id="PF02311">
    <property type="entry name" value="AraC_binding"/>
    <property type="match status" value="1"/>
</dbReference>
<evidence type="ECO:0000256" key="4">
    <source>
        <dbReference type="ARBA" id="ARBA00023159"/>
    </source>
</evidence>
<evidence type="ECO:0000256" key="5">
    <source>
        <dbReference type="ARBA" id="ARBA00023163"/>
    </source>
</evidence>
<evidence type="ECO:0000256" key="2">
    <source>
        <dbReference type="ARBA" id="ARBA00023015"/>
    </source>
</evidence>
<evidence type="ECO:0000256" key="1">
    <source>
        <dbReference type="ARBA" id="ARBA00022491"/>
    </source>
</evidence>
<dbReference type="Pfam" id="PF12833">
    <property type="entry name" value="HTH_18"/>
    <property type="match status" value="1"/>
</dbReference>
<dbReference type="InterPro" id="IPR003313">
    <property type="entry name" value="AraC-bd"/>
</dbReference>
<dbReference type="PANTHER" id="PTHR11019:SF190">
    <property type="entry name" value="ARAC-FAMILY REGULATORY PROTEIN"/>
    <property type="match status" value="1"/>
</dbReference>
<dbReference type="Proteomes" id="UP000464262">
    <property type="component" value="Chromosome 2"/>
</dbReference>
<dbReference type="RefSeq" id="WP_164650206.1">
    <property type="nucleotide sequence ID" value="NZ_CP047476.1"/>
</dbReference>
<feature type="domain" description="HTH araC/xylS-type" evidence="6">
    <location>
        <begin position="163"/>
        <end position="260"/>
    </location>
</feature>
<dbReference type="InterPro" id="IPR009057">
    <property type="entry name" value="Homeodomain-like_sf"/>
</dbReference>
<keyword evidence="1" id="KW-0678">Repressor</keyword>
<dbReference type="Gene3D" id="1.10.10.60">
    <property type="entry name" value="Homeodomain-like"/>
    <property type="match status" value="1"/>
</dbReference>
<evidence type="ECO:0000259" key="6">
    <source>
        <dbReference type="PROSITE" id="PS01124"/>
    </source>
</evidence>
<dbReference type="InterPro" id="IPR018060">
    <property type="entry name" value="HTH_AraC"/>
</dbReference>
<keyword evidence="8" id="KW-1185">Reference proteome</keyword>
<keyword evidence="5" id="KW-0804">Transcription</keyword>
<evidence type="ECO:0000256" key="3">
    <source>
        <dbReference type="ARBA" id="ARBA00023125"/>
    </source>
</evidence>
<dbReference type="GO" id="GO:0043565">
    <property type="term" value="F:sequence-specific DNA binding"/>
    <property type="evidence" value="ECO:0007669"/>
    <property type="project" value="InterPro"/>
</dbReference>
<reference evidence="7 8" key="1">
    <citation type="submission" date="2020-01" db="EMBL/GenBank/DDBJ databases">
        <title>Whole genome and functional gene identification of agarase of Vibrio HN897.</title>
        <authorList>
            <person name="Liu Y."/>
            <person name="Zhao Z."/>
        </authorList>
    </citation>
    <scope>NUCLEOTIDE SEQUENCE [LARGE SCALE GENOMIC DNA]</scope>
    <source>
        <strain evidence="7 8">HN897</strain>
    </source>
</reference>
<dbReference type="EMBL" id="CP047476">
    <property type="protein sequence ID" value="QIA65306.1"/>
    <property type="molecule type" value="Genomic_DNA"/>
</dbReference>
<dbReference type="CDD" id="cd06124">
    <property type="entry name" value="cupin_NimR-like_N"/>
    <property type="match status" value="1"/>
</dbReference>
<dbReference type="InterPro" id="IPR014710">
    <property type="entry name" value="RmlC-like_jellyroll"/>
</dbReference>
<dbReference type="Gene3D" id="2.60.120.10">
    <property type="entry name" value="Jelly Rolls"/>
    <property type="match status" value="1"/>
</dbReference>
<dbReference type="PRINTS" id="PR00032">
    <property type="entry name" value="HTHARAC"/>
</dbReference>
<dbReference type="PROSITE" id="PS01124">
    <property type="entry name" value="HTH_ARAC_FAMILY_2"/>
    <property type="match status" value="1"/>
</dbReference>
<protein>
    <submittedName>
        <fullName evidence="7">Helix-turn-helix domain-containing protein</fullName>
    </submittedName>
</protein>
<dbReference type="InterPro" id="IPR011051">
    <property type="entry name" value="RmlC_Cupin_sf"/>
</dbReference>
<dbReference type="SUPFAM" id="SSF46689">
    <property type="entry name" value="Homeodomain-like"/>
    <property type="match status" value="1"/>
</dbReference>
<name>A0A7Z2T6U2_9VIBR</name>